<proteinExistence type="predicted"/>
<dbReference type="EMBL" id="MT142656">
    <property type="protein sequence ID" value="QJA86734.1"/>
    <property type="molecule type" value="Genomic_DNA"/>
</dbReference>
<dbReference type="AlphaFoldDB" id="A0A6M3KZ73"/>
<protein>
    <submittedName>
        <fullName evidence="1">Uncharacterized protein</fullName>
    </submittedName>
</protein>
<evidence type="ECO:0000313" key="1">
    <source>
        <dbReference type="EMBL" id="QJA86734.1"/>
    </source>
</evidence>
<sequence length="69" mass="8286">MRPKQFNGICEEHLNQDEEGRVILEAFTMQELWGMVQKFTKTRKRVGRKKAEELLTEYFNQKANNRLNN</sequence>
<reference evidence="1" key="1">
    <citation type="submission" date="2020-03" db="EMBL/GenBank/DDBJ databases">
        <title>The deep terrestrial virosphere.</title>
        <authorList>
            <person name="Holmfeldt K."/>
            <person name="Nilsson E."/>
            <person name="Simone D."/>
            <person name="Lopez-Fernandez M."/>
            <person name="Wu X."/>
            <person name="de Brujin I."/>
            <person name="Lundin D."/>
            <person name="Andersson A."/>
            <person name="Bertilsson S."/>
            <person name="Dopson M."/>
        </authorList>
    </citation>
    <scope>NUCLEOTIDE SEQUENCE</scope>
    <source>
        <strain evidence="1">MM415B03125</strain>
    </source>
</reference>
<organism evidence="1">
    <name type="scientific">viral metagenome</name>
    <dbReference type="NCBI Taxonomy" id="1070528"/>
    <lineage>
        <taxon>unclassified sequences</taxon>
        <taxon>metagenomes</taxon>
        <taxon>organismal metagenomes</taxon>
    </lineage>
</organism>
<accession>A0A6M3KZ73</accession>
<gene>
    <name evidence="1" type="ORF">MM415B03125_0012</name>
</gene>
<name>A0A6M3KZ73_9ZZZZ</name>